<dbReference type="OrthoDB" id="2920197at2"/>
<dbReference type="AlphaFoldDB" id="A0A172ZGQ2"/>
<organism evidence="1 2">
    <name type="scientific">Paenibacillus bovis</name>
    <dbReference type="NCBI Taxonomy" id="1616788"/>
    <lineage>
        <taxon>Bacteria</taxon>
        <taxon>Bacillati</taxon>
        <taxon>Bacillota</taxon>
        <taxon>Bacilli</taxon>
        <taxon>Bacillales</taxon>
        <taxon>Paenibacillaceae</taxon>
        <taxon>Paenibacillus</taxon>
    </lineage>
</organism>
<dbReference type="KEGG" id="pbv:AR543_12975"/>
<name>A0A172ZGQ2_9BACL</name>
<evidence type="ECO:0000313" key="1">
    <source>
        <dbReference type="EMBL" id="ANF96831.1"/>
    </source>
</evidence>
<dbReference type="InterPro" id="IPR023105">
    <property type="entry name" value="YkvR-like_sf"/>
</dbReference>
<dbReference type="SUPFAM" id="SSF159173">
    <property type="entry name" value="YkvR-like"/>
    <property type="match status" value="1"/>
</dbReference>
<keyword evidence="2" id="KW-1185">Reference proteome</keyword>
<dbReference type="EMBL" id="CP013023">
    <property type="protein sequence ID" value="ANF96831.1"/>
    <property type="molecule type" value="Genomic_DNA"/>
</dbReference>
<dbReference type="RefSeq" id="WP_060534937.1">
    <property type="nucleotide sequence ID" value="NZ_CP013023.1"/>
</dbReference>
<proteinExistence type="predicted"/>
<reference evidence="2" key="1">
    <citation type="submission" date="2015-10" db="EMBL/GenBank/DDBJ databases">
        <title>Genome of Paenibacillus bovis sp. nov.</title>
        <authorList>
            <person name="Wu Z."/>
            <person name="Gao C."/>
            <person name="Liu Z."/>
            <person name="Zheng H."/>
        </authorList>
    </citation>
    <scope>NUCLEOTIDE SEQUENCE [LARGE SCALE GENOMIC DNA]</scope>
    <source>
        <strain evidence="2">BD3526</strain>
    </source>
</reference>
<evidence type="ECO:0000313" key="2">
    <source>
        <dbReference type="Proteomes" id="UP000078148"/>
    </source>
</evidence>
<accession>A0A172ZGQ2</accession>
<dbReference type="InterPro" id="IPR021596">
    <property type="entry name" value="DUF3219"/>
</dbReference>
<evidence type="ECO:0008006" key="3">
    <source>
        <dbReference type="Google" id="ProtNLM"/>
    </source>
</evidence>
<dbReference type="Pfam" id="PF11514">
    <property type="entry name" value="DUF3219"/>
    <property type="match status" value="1"/>
</dbReference>
<sequence length="111" mass="12631">MTHSDTPVLIRLGDLEIQATQYEDKLFSPSGNSSEPERKWISFDFVITGGQEYHDVTTLLYHPTVEVQVPDRQLQFQAAVHNYFTSVPRLEKDSDTVDVHLELIETIPSNG</sequence>
<reference evidence="1 2" key="2">
    <citation type="journal article" date="2016" name="Int. J. Syst. Evol. Microbiol.">
        <title>Paenibacillus bovis sp. nov., isolated from raw yak (Bos grunniens) milk.</title>
        <authorList>
            <person name="Gao C."/>
            <person name="Han J."/>
            <person name="Liu Z."/>
            <person name="Xu X."/>
            <person name="Hang F."/>
            <person name="Wu Z."/>
        </authorList>
    </citation>
    <scope>NUCLEOTIDE SEQUENCE [LARGE SCALE GENOMIC DNA]</scope>
    <source>
        <strain evidence="1 2">BD3526</strain>
    </source>
</reference>
<dbReference type="Proteomes" id="UP000078148">
    <property type="component" value="Chromosome"/>
</dbReference>
<gene>
    <name evidence="1" type="ORF">AR543_12975</name>
</gene>
<protein>
    <recommendedName>
        <fullName evidence="3">DUF3219 domain-containing protein</fullName>
    </recommendedName>
</protein>
<dbReference type="Gene3D" id="2.40.30.80">
    <property type="entry name" value="YkvR-like"/>
    <property type="match status" value="1"/>
</dbReference>